<dbReference type="InterPro" id="IPR029058">
    <property type="entry name" value="AB_hydrolase_fold"/>
</dbReference>
<organism evidence="1 2">
    <name type="scientific">Mycobacterium kansasii</name>
    <dbReference type="NCBI Taxonomy" id="1768"/>
    <lineage>
        <taxon>Bacteria</taxon>
        <taxon>Bacillati</taxon>
        <taxon>Actinomycetota</taxon>
        <taxon>Actinomycetes</taxon>
        <taxon>Mycobacteriales</taxon>
        <taxon>Mycobacteriaceae</taxon>
        <taxon>Mycobacterium</taxon>
    </lineage>
</organism>
<dbReference type="Gene3D" id="3.40.50.1820">
    <property type="entry name" value="alpha/beta hydrolase"/>
    <property type="match status" value="1"/>
</dbReference>
<dbReference type="STRING" id="1768.B1T50_25850"/>
<gene>
    <name evidence="1" type="ORF">BZL29_7614</name>
</gene>
<dbReference type="Proteomes" id="UP000188532">
    <property type="component" value="Unassembled WGS sequence"/>
</dbReference>
<dbReference type="SUPFAM" id="SSF53474">
    <property type="entry name" value="alpha/beta-Hydrolases"/>
    <property type="match status" value="1"/>
</dbReference>
<reference evidence="1 2" key="1">
    <citation type="submission" date="2017-02" db="EMBL/GenBank/DDBJ databases">
        <title>Complete genome sequences of Mycobacterium kansasii strains isolated from rhesus macaques.</title>
        <authorList>
            <person name="Panda A."/>
            <person name="Nagaraj S."/>
            <person name="Zhao X."/>
            <person name="Tettelin H."/>
            <person name="Detolla L.J."/>
        </authorList>
    </citation>
    <scope>NUCLEOTIDE SEQUENCE [LARGE SCALE GENOMIC DNA]</scope>
    <source>
        <strain evidence="1 2">11-3469</strain>
    </source>
</reference>
<protein>
    <recommendedName>
        <fullName evidence="3">Alpha/beta hydrolase family protein</fullName>
    </recommendedName>
</protein>
<dbReference type="Gene3D" id="1.20.1440.110">
    <property type="entry name" value="acylaminoacyl peptidase"/>
    <property type="match status" value="1"/>
</dbReference>
<sequence>MSEKTLRSSTRVIGFDDPELDFQLLRQLGSAAYGGASVGECLAVAGQIRGTGARGWSDAFAQLADRQCSDATQRATAGHRISARDRYLHAANSYRAAEYFSPFGTARHAELGLASRTAFLAAMTEGCVDVEELWLPWRGQRLPGYWFVPPGSSGPGPTLVATSGFDGTLEETYFQIGAAALERGWRVLLICGPARWTRREPNPARISCPIPKAGWLAGSTWHWADRSSTRNGSHYLVSASVVTSSREPLPTNAGFGLSWLTHPSSTCVHT</sequence>
<accession>A0A1V3WGS5</accession>
<comment type="caution">
    <text evidence="1">The sequence shown here is derived from an EMBL/GenBank/DDBJ whole genome shotgun (WGS) entry which is preliminary data.</text>
</comment>
<dbReference type="AlphaFoldDB" id="A0A1V3WGS5"/>
<evidence type="ECO:0000313" key="1">
    <source>
        <dbReference type="EMBL" id="OOK66183.1"/>
    </source>
</evidence>
<name>A0A1V3WGS5_MYCKA</name>
<evidence type="ECO:0008006" key="3">
    <source>
        <dbReference type="Google" id="ProtNLM"/>
    </source>
</evidence>
<dbReference type="EMBL" id="MVBN01000010">
    <property type="protein sequence ID" value="OOK66183.1"/>
    <property type="molecule type" value="Genomic_DNA"/>
</dbReference>
<proteinExistence type="predicted"/>
<evidence type="ECO:0000313" key="2">
    <source>
        <dbReference type="Proteomes" id="UP000188532"/>
    </source>
</evidence>